<dbReference type="EMBL" id="UPTC01002918">
    <property type="protein sequence ID" value="VBB33996.1"/>
    <property type="molecule type" value="Genomic_DNA"/>
</dbReference>
<evidence type="ECO:0000313" key="3">
    <source>
        <dbReference type="Proteomes" id="UP000276991"/>
    </source>
</evidence>
<dbReference type="Proteomes" id="UP000276991">
    <property type="component" value="Unassembled WGS sequence"/>
</dbReference>
<name>A0A498SXE4_ACAVI</name>
<gene>
    <name evidence="2" type="ORF">NAV_LOCUS8787</name>
</gene>
<dbReference type="AlphaFoldDB" id="A0A498SXE4"/>
<accession>A0A498SXE4</accession>
<dbReference type="OrthoDB" id="5804949at2759"/>
<evidence type="ECO:0000256" key="1">
    <source>
        <dbReference type="SAM" id="Phobius"/>
    </source>
</evidence>
<sequence length="84" mass="9847">MFVFGLEIYYSTCPWINDYYRFDNLRRDYTSMESYFDMQCGISGWALAGILSLLSCSLFISEGLVSAFFRSESTRQRDKMNAFL</sequence>
<evidence type="ECO:0000313" key="2">
    <source>
        <dbReference type="EMBL" id="VBB33996.1"/>
    </source>
</evidence>
<organism evidence="2 3">
    <name type="scientific">Acanthocheilonema viteae</name>
    <name type="common">Filarial nematode worm</name>
    <name type="synonym">Dipetalonema viteae</name>
    <dbReference type="NCBI Taxonomy" id="6277"/>
    <lineage>
        <taxon>Eukaryota</taxon>
        <taxon>Metazoa</taxon>
        <taxon>Ecdysozoa</taxon>
        <taxon>Nematoda</taxon>
        <taxon>Chromadorea</taxon>
        <taxon>Rhabditida</taxon>
        <taxon>Spirurina</taxon>
        <taxon>Spiruromorpha</taxon>
        <taxon>Filarioidea</taxon>
        <taxon>Onchocercidae</taxon>
        <taxon>Acanthocheilonema</taxon>
    </lineage>
</organism>
<proteinExistence type="predicted"/>
<protein>
    <submittedName>
        <fullName evidence="2">Uncharacterized protein</fullName>
    </submittedName>
</protein>
<feature type="transmembrane region" description="Helical" evidence="1">
    <location>
        <begin position="42"/>
        <end position="69"/>
    </location>
</feature>
<keyword evidence="3" id="KW-1185">Reference proteome</keyword>
<keyword evidence="1" id="KW-1133">Transmembrane helix</keyword>
<reference evidence="2 3" key="1">
    <citation type="submission" date="2018-08" db="EMBL/GenBank/DDBJ databases">
        <authorList>
            <person name="Laetsch R D."/>
            <person name="Stevens L."/>
            <person name="Kumar S."/>
            <person name="Blaxter L. M."/>
        </authorList>
    </citation>
    <scope>NUCLEOTIDE SEQUENCE [LARGE SCALE GENOMIC DNA]</scope>
</reference>
<keyword evidence="1" id="KW-0812">Transmembrane</keyword>
<keyword evidence="1" id="KW-0472">Membrane</keyword>